<organism evidence="2 3">
    <name type="scientific">Kluyvera cryocrescens</name>
    <name type="common">Kluyvera citrophila</name>
    <dbReference type="NCBI Taxonomy" id="580"/>
    <lineage>
        <taxon>Bacteria</taxon>
        <taxon>Pseudomonadati</taxon>
        <taxon>Pseudomonadota</taxon>
        <taxon>Gammaproteobacteria</taxon>
        <taxon>Enterobacterales</taxon>
        <taxon>Enterobacteriaceae</taxon>
        <taxon>Kluyvera</taxon>
    </lineage>
</organism>
<dbReference type="AlphaFoldDB" id="A0A485BFX5"/>
<sequence length="411" mass="47628">MAQENYLKVKNDYEGFGKTNKYVDSLIDSPQRNIIFFCYNAYGVGGTVQTIINQANYLVSIGFMVTIVSLRKTSDTPVLNLDPSVRIEFLNDVRSRGRYRTYSENILSGMRSRLFYQSEDLYSGLSLLTDVKLFKVIKSIKNSILVGTFPGICINLIKNSDRTNKVIVQEHKEFNSHSEEIKKSIIKYYKYAWKIIVLTEFQISDYRKNGIKRIINIPNGIEDQYSLLSEVISNKKKNRIVSFGRLVEMKQFDLLIESFSIIATKYPDWRLDIYGDGEQKSRLLEMIENLSLQAQIRIYPPTSLVYEELYNSDFCVLTSSREGFGMVYIESFSMGKPVVSFDIEYGPKEFLQHEYNSLVSPCFDINHLANQMERLMNDDDLLNAMGKNARRTYIERYEISKVVSRFLEACD</sequence>
<accession>A0A485BFX5</accession>
<keyword evidence="2" id="KW-0328">Glycosyltransferase</keyword>
<dbReference type="GO" id="GO:1901135">
    <property type="term" value="P:carbohydrate derivative metabolic process"/>
    <property type="evidence" value="ECO:0007669"/>
    <property type="project" value="UniProtKB-ARBA"/>
</dbReference>
<dbReference type="EMBL" id="CAADJD010000021">
    <property type="protein sequence ID" value="VFS71053.1"/>
    <property type="molecule type" value="Genomic_DNA"/>
</dbReference>
<protein>
    <submittedName>
        <fullName evidence="2">Probable poly(Glycerol-phosphate) alpha-glucosyltransferase</fullName>
        <ecNumber evidence="2">2.4.1.52</ecNumber>
    </submittedName>
</protein>
<dbReference type="EC" id="2.4.1.52" evidence="2"/>
<gene>
    <name evidence="2" type="primary">tagE</name>
    <name evidence="2" type="ORF">NCTC12993_04547</name>
</gene>
<dbReference type="GO" id="GO:0047265">
    <property type="term" value="F:poly(glycerol-phosphate) alpha-glucosyltransferase activity"/>
    <property type="evidence" value="ECO:0007669"/>
    <property type="project" value="UniProtKB-EC"/>
</dbReference>
<keyword evidence="3" id="KW-1185">Reference proteome</keyword>
<proteinExistence type="predicted"/>
<name>A0A485BFX5_KLUCR</name>
<evidence type="ECO:0000313" key="3">
    <source>
        <dbReference type="Proteomes" id="UP000401081"/>
    </source>
</evidence>
<dbReference type="InterPro" id="IPR001296">
    <property type="entry name" value="Glyco_trans_1"/>
</dbReference>
<evidence type="ECO:0000313" key="2">
    <source>
        <dbReference type="EMBL" id="VFS71053.1"/>
    </source>
</evidence>
<evidence type="ECO:0000259" key="1">
    <source>
        <dbReference type="Pfam" id="PF00534"/>
    </source>
</evidence>
<feature type="domain" description="Glycosyl transferase family 1" evidence="1">
    <location>
        <begin position="233"/>
        <end position="391"/>
    </location>
</feature>
<keyword evidence="2" id="KW-0808">Transferase</keyword>
<dbReference type="Proteomes" id="UP000401081">
    <property type="component" value="Unassembled WGS sequence"/>
</dbReference>
<dbReference type="SUPFAM" id="SSF53756">
    <property type="entry name" value="UDP-Glycosyltransferase/glycogen phosphorylase"/>
    <property type="match status" value="1"/>
</dbReference>
<dbReference type="PANTHER" id="PTHR12526:SF627">
    <property type="entry name" value="D-RHAMNOSYLTRANSFERASE WBPZ"/>
    <property type="match status" value="1"/>
</dbReference>
<dbReference type="Pfam" id="PF00534">
    <property type="entry name" value="Glycos_transf_1"/>
    <property type="match status" value="1"/>
</dbReference>
<dbReference type="PANTHER" id="PTHR12526">
    <property type="entry name" value="GLYCOSYLTRANSFERASE"/>
    <property type="match status" value="1"/>
</dbReference>
<dbReference type="Gene3D" id="3.40.50.2000">
    <property type="entry name" value="Glycogen Phosphorylase B"/>
    <property type="match status" value="2"/>
</dbReference>
<reference evidence="2 3" key="1">
    <citation type="submission" date="2019-03" db="EMBL/GenBank/DDBJ databases">
        <authorList>
            <consortium name="Pathogen Informatics"/>
        </authorList>
    </citation>
    <scope>NUCLEOTIDE SEQUENCE [LARGE SCALE GENOMIC DNA]</scope>
    <source>
        <strain evidence="2 3">NCTC12993</strain>
    </source>
</reference>